<keyword evidence="3" id="KW-0813">Transport</keyword>
<keyword evidence="6" id="KW-0472">Membrane</keyword>
<evidence type="ECO:0000256" key="6">
    <source>
        <dbReference type="ARBA" id="ARBA00023136"/>
    </source>
</evidence>
<evidence type="ECO:0000256" key="7">
    <source>
        <dbReference type="ARBA" id="ARBA00023237"/>
    </source>
</evidence>
<dbReference type="KEGG" id="falb:HYN59_07840"/>
<dbReference type="EMBL" id="CP029186">
    <property type="protein sequence ID" value="AWH85042.1"/>
    <property type="molecule type" value="Genomic_DNA"/>
</dbReference>
<dbReference type="GO" id="GO:1990281">
    <property type="term" value="C:efflux pump complex"/>
    <property type="evidence" value="ECO:0007669"/>
    <property type="project" value="TreeGrafter"/>
</dbReference>
<dbReference type="InterPro" id="IPR051906">
    <property type="entry name" value="TolC-like"/>
</dbReference>
<gene>
    <name evidence="9" type="ORF">HYN59_07840</name>
</gene>
<evidence type="ECO:0000313" key="10">
    <source>
        <dbReference type="Proteomes" id="UP000244929"/>
    </source>
</evidence>
<keyword evidence="10" id="KW-1185">Reference proteome</keyword>
<keyword evidence="8" id="KW-0732">Signal</keyword>
<dbReference type="Proteomes" id="UP000244929">
    <property type="component" value="Chromosome"/>
</dbReference>
<dbReference type="GO" id="GO:0009279">
    <property type="term" value="C:cell outer membrane"/>
    <property type="evidence" value="ECO:0007669"/>
    <property type="project" value="UniProtKB-SubCell"/>
</dbReference>
<dbReference type="Gene3D" id="1.20.1600.10">
    <property type="entry name" value="Outer membrane efflux proteins (OEP)"/>
    <property type="match status" value="1"/>
</dbReference>
<accession>A0A2S1QXB2</accession>
<dbReference type="PANTHER" id="PTHR30026:SF20">
    <property type="entry name" value="OUTER MEMBRANE PROTEIN TOLC"/>
    <property type="match status" value="1"/>
</dbReference>
<proteinExistence type="inferred from homology"/>
<reference evidence="9 10" key="1">
    <citation type="submission" date="2018-04" db="EMBL/GenBank/DDBJ databases">
        <title>Genome sequencing of Flavobacterium sp. HYN0059.</title>
        <authorList>
            <person name="Yi H."/>
            <person name="Baek C."/>
        </authorList>
    </citation>
    <scope>NUCLEOTIDE SEQUENCE [LARGE SCALE GENOMIC DNA]</scope>
    <source>
        <strain evidence="9 10">HYN0059</strain>
    </source>
</reference>
<dbReference type="Pfam" id="PF02321">
    <property type="entry name" value="OEP"/>
    <property type="match status" value="2"/>
</dbReference>
<organism evidence="9 10">
    <name type="scientific">Flavobacterium album</name>
    <dbReference type="NCBI Taxonomy" id="2175091"/>
    <lineage>
        <taxon>Bacteria</taxon>
        <taxon>Pseudomonadati</taxon>
        <taxon>Bacteroidota</taxon>
        <taxon>Flavobacteriia</taxon>
        <taxon>Flavobacteriales</taxon>
        <taxon>Flavobacteriaceae</taxon>
        <taxon>Flavobacterium</taxon>
    </lineage>
</organism>
<protein>
    <submittedName>
        <fullName evidence="9">Transporter</fullName>
    </submittedName>
</protein>
<dbReference type="GO" id="GO:0015562">
    <property type="term" value="F:efflux transmembrane transporter activity"/>
    <property type="evidence" value="ECO:0007669"/>
    <property type="project" value="InterPro"/>
</dbReference>
<evidence type="ECO:0000256" key="4">
    <source>
        <dbReference type="ARBA" id="ARBA00022452"/>
    </source>
</evidence>
<evidence type="ECO:0000256" key="2">
    <source>
        <dbReference type="ARBA" id="ARBA00007613"/>
    </source>
</evidence>
<evidence type="ECO:0000313" key="9">
    <source>
        <dbReference type="EMBL" id="AWH85042.1"/>
    </source>
</evidence>
<evidence type="ECO:0000256" key="1">
    <source>
        <dbReference type="ARBA" id="ARBA00004442"/>
    </source>
</evidence>
<feature type="signal peptide" evidence="8">
    <location>
        <begin position="1"/>
        <end position="21"/>
    </location>
</feature>
<evidence type="ECO:0000256" key="8">
    <source>
        <dbReference type="SAM" id="SignalP"/>
    </source>
</evidence>
<evidence type="ECO:0000256" key="5">
    <source>
        <dbReference type="ARBA" id="ARBA00022692"/>
    </source>
</evidence>
<dbReference type="PANTHER" id="PTHR30026">
    <property type="entry name" value="OUTER MEMBRANE PROTEIN TOLC"/>
    <property type="match status" value="1"/>
</dbReference>
<evidence type="ECO:0000256" key="3">
    <source>
        <dbReference type="ARBA" id="ARBA00022448"/>
    </source>
</evidence>
<dbReference type="RefSeq" id="WP_108777748.1">
    <property type="nucleotide sequence ID" value="NZ_CP029186.1"/>
</dbReference>
<keyword evidence="4" id="KW-1134">Transmembrane beta strand</keyword>
<feature type="chain" id="PRO_5015490736" evidence="8">
    <location>
        <begin position="22"/>
        <end position="441"/>
    </location>
</feature>
<comment type="subcellular location">
    <subcellularLocation>
        <location evidence="1">Cell outer membrane</location>
    </subcellularLocation>
</comment>
<name>A0A2S1QXB2_9FLAO</name>
<sequence>MRFFIYIVFCLSTLMCAAQEAAPIQPLYPVITAEQAVALALENNYDIKLAANDLKIDEQNVSLANAGLLPNLYGSFGQNNSLQNSRQVRTDGTVQEQNNARNNSMNYGVNLGWTIFDGFRMFARYDQLQELEKLGETELKFTVLTKVSDVLTTYYDLVQQQQTLKALDTAVVISKQRVTLADNRFTIGKAAKLEVLNAQVDLNTDKTNYLRQKELYENTKTYLNELMARDLTTQFRVVDTVAIDDKLKLVDLMSLAGSQNPQIQIALINKRVAELNLKQVKGDRYPQVAVTTGYVITSSESTLGFAKESSGRGLSYGISANINIFNGFLQKRRENIAKLQIDSSKIQIEQQTQSINSQLISAYQTYLTNLELVALEAKNVEIAEQNLDITMEKYRIGTITQLEVRTAQLNYVNALTRNNSAQYQAKISEVTLKELAGNIKF</sequence>
<dbReference type="OrthoDB" id="9771205at2"/>
<dbReference type="SUPFAM" id="SSF56954">
    <property type="entry name" value="Outer membrane efflux proteins (OEP)"/>
    <property type="match status" value="1"/>
</dbReference>
<comment type="similarity">
    <text evidence="2">Belongs to the outer membrane factor (OMF) (TC 1.B.17) family.</text>
</comment>
<keyword evidence="7" id="KW-0998">Cell outer membrane</keyword>
<dbReference type="GO" id="GO:0015288">
    <property type="term" value="F:porin activity"/>
    <property type="evidence" value="ECO:0007669"/>
    <property type="project" value="TreeGrafter"/>
</dbReference>
<dbReference type="AlphaFoldDB" id="A0A2S1QXB2"/>
<keyword evidence="5" id="KW-0812">Transmembrane</keyword>
<dbReference type="InterPro" id="IPR003423">
    <property type="entry name" value="OMP_efflux"/>
</dbReference>